<feature type="compositionally biased region" description="Basic and acidic residues" evidence="17">
    <location>
        <begin position="66"/>
        <end position="78"/>
    </location>
</feature>
<evidence type="ECO:0000256" key="13">
    <source>
        <dbReference type="ARBA" id="ARBA00023242"/>
    </source>
</evidence>
<evidence type="ECO:0000256" key="4">
    <source>
        <dbReference type="ARBA" id="ARBA00008711"/>
    </source>
</evidence>
<dbReference type="Gene3D" id="1.10.10.10">
    <property type="entry name" value="Winged helix-like DNA-binding domain superfamily/Winged helix DNA-binding domain"/>
    <property type="match status" value="1"/>
</dbReference>
<dbReference type="Proteomes" id="UP001161017">
    <property type="component" value="Unassembled WGS sequence"/>
</dbReference>
<dbReference type="InterPro" id="IPR001497">
    <property type="entry name" value="MethylDNA_cys_MeTrfase_AS"/>
</dbReference>
<evidence type="ECO:0000256" key="8">
    <source>
        <dbReference type="ARBA" id="ARBA00022603"/>
    </source>
</evidence>
<sequence length="664" mass="73673">MMSSKGITPSPWPAKLKGPAIKNMDGFQVAQCIALAEALADGKVDLCEMDEQSLWFRGKSSKRKRPPQDEDRVQDAKRLKSGPPPSPSKHRSRKISTQQDIRRAFSTSVVSDGLHPPAATIDRDLRELIEASEITSFRKRVLTALCQVPKGRVSTYLALSNHLRSSPRAVGNALRNNPFAPRVPCHRIVAANGGIGGFGGEWGLGGQHFSKKVKLLSEEGVKIDERKGVIKDALLYLIGTSSSYLSIEALKAAVAEAKRGDDVGRYEQAVNALAEAAPTDGDATPDIEWVERTRKRVKVETDRMETELKGYKNNLIKESIRMGYQDLGKQYQRIGDLANSTKSFSKMYDHMTASSHMVTMCMHLIHVAIDQRNWYSVTMNAQRVGANGTTKWEEAKKQSAKLSASLALADLASCEYKKAAEGFINTDPSMTQAKLDDPLDEEAFNEVLTPNDIAVYGGLCALASFSRSELQSKVLEHKTFRNYLELEPHIRRAISFFISSKYSSCLSILQGWRADYLLDIYLQPCFLKILEKVRRKAIHQYFVPFSCVTLETLAHAFTTDVSTIELELTQMIKRGDLDARIDPVDRLLLAPQAETRGKVHEQAMETAKDYGRIAHLRVLRMAMLNAGLEVKPTRDRPAPGTMPVEPMFNGLNSGDLGGVGSGRF</sequence>
<evidence type="ECO:0000256" key="11">
    <source>
        <dbReference type="ARBA" id="ARBA00022790"/>
    </source>
</evidence>
<evidence type="ECO:0000256" key="2">
    <source>
        <dbReference type="ARBA" id="ARBA00004123"/>
    </source>
</evidence>
<keyword evidence="12" id="KW-0234">DNA repair</keyword>
<feature type="region of interest" description="Disordered" evidence="17">
    <location>
        <begin position="58"/>
        <end position="101"/>
    </location>
</feature>
<dbReference type="InterPro" id="IPR036217">
    <property type="entry name" value="MethylDNA_cys_MeTrfase_DNAb"/>
</dbReference>
<keyword evidence="10" id="KW-0227">DNA damage</keyword>
<comment type="subcellular location">
    <subcellularLocation>
        <location evidence="3">Cytoplasm</location>
    </subcellularLocation>
    <subcellularLocation>
        <location evidence="2">Nucleus</location>
    </subcellularLocation>
</comment>
<dbReference type="Pfam" id="PF01035">
    <property type="entry name" value="DNA_binding_1"/>
    <property type="match status" value="1"/>
</dbReference>
<comment type="catalytic activity">
    <reaction evidence="16">
        <text>a 6-O-methyl-2'-deoxyguanosine in DNA + L-cysteinyl-[protein] = S-methyl-L-cysteinyl-[protein] + a 2'-deoxyguanosine in DNA</text>
        <dbReference type="Rhea" id="RHEA:24000"/>
        <dbReference type="Rhea" id="RHEA-COMP:10131"/>
        <dbReference type="Rhea" id="RHEA-COMP:10132"/>
        <dbReference type="Rhea" id="RHEA-COMP:11367"/>
        <dbReference type="Rhea" id="RHEA-COMP:11368"/>
        <dbReference type="ChEBI" id="CHEBI:29950"/>
        <dbReference type="ChEBI" id="CHEBI:82612"/>
        <dbReference type="ChEBI" id="CHEBI:85445"/>
        <dbReference type="ChEBI" id="CHEBI:85448"/>
        <dbReference type="EC" id="2.1.1.63"/>
    </reaction>
</comment>
<dbReference type="GO" id="GO:0003908">
    <property type="term" value="F:methylated-DNA-[protein]-cysteine S-methyltransferase activity"/>
    <property type="evidence" value="ECO:0007669"/>
    <property type="project" value="UniProtKB-EC"/>
</dbReference>
<dbReference type="PROSITE" id="PS50250">
    <property type="entry name" value="PCI"/>
    <property type="match status" value="1"/>
</dbReference>
<reference evidence="19" key="1">
    <citation type="journal article" date="2023" name="Genome Biol. Evol.">
        <title>First Whole Genome Sequence and Flow Cytometry Genome Size Data for the Lichen-Forming Fungus Ramalina farinacea (Ascomycota).</title>
        <authorList>
            <person name="Llewellyn T."/>
            <person name="Mian S."/>
            <person name="Hill R."/>
            <person name="Leitch I.J."/>
            <person name="Gaya E."/>
        </authorList>
    </citation>
    <scope>NUCLEOTIDE SEQUENCE</scope>
    <source>
        <strain evidence="19">LIQ254RAFAR</strain>
    </source>
</reference>
<keyword evidence="20" id="KW-1185">Reference proteome</keyword>
<feature type="compositionally biased region" description="Gly residues" evidence="17">
    <location>
        <begin position="655"/>
        <end position="664"/>
    </location>
</feature>
<keyword evidence="11" id="KW-0736">Signalosome</keyword>
<dbReference type="GO" id="GO:0008180">
    <property type="term" value="C:COP9 signalosome"/>
    <property type="evidence" value="ECO:0007669"/>
    <property type="project" value="UniProtKB-KW"/>
</dbReference>
<evidence type="ECO:0000256" key="7">
    <source>
        <dbReference type="ARBA" id="ARBA00022490"/>
    </source>
</evidence>
<keyword evidence="9" id="KW-0808">Transferase</keyword>
<evidence type="ECO:0000256" key="14">
    <source>
        <dbReference type="ARBA" id="ARBA00030795"/>
    </source>
</evidence>
<accession>A0AA43TUB5</accession>
<evidence type="ECO:0000256" key="6">
    <source>
        <dbReference type="ARBA" id="ARBA00015377"/>
    </source>
</evidence>
<comment type="similarity">
    <text evidence="4">Belongs to the MGMT family.</text>
</comment>
<dbReference type="GO" id="GO:0006281">
    <property type="term" value="P:DNA repair"/>
    <property type="evidence" value="ECO:0007669"/>
    <property type="project" value="UniProtKB-KW"/>
</dbReference>
<dbReference type="InterPro" id="IPR036388">
    <property type="entry name" value="WH-like_DNA-bd_sf"/>
</dbReference>
<evidence type="ECO:0000256" key="16">
    <source>
        <dbReference type="ARBA" id="ARBA00049348"/>
    </source>
</evidence>
<gene>
    <name evidence="19" type="ORF">OHK93_007693</name>
</gene>
<dbReference type="NCBIfam" id="TIGR00589">
    <property type="entry name" value="ogt"/>
    <property type="match status" value="1"/>
</dbReference>
<proteinExistence type="inferred from homology"/>
<dbReference type="PANTHER" id="PTHR14145:SF2">
    <property type="entry name" value="COP9 SIGNALOSOME COMPLEX SUBUNIT 1"/>
    <property type="match status" value="1"/>
</dbReference>
<feature type="region of interest" description="Disordered" evidence="17">
    <location>
        <begin position="631"/>
        <end position="664"/>
    </location>
</feature>
<dbReference type="Pfam" id="PF01399">
    <property type="entry name" value="PCI"/>
    <property type="match status" value="1"/>
</dbReference>
<dbReference type="InterPro" id="IPR000717">
    <property type="entry name" value="PCI_dom"/>
</dbReference>
<dbReference type="GO" id="GO:0032259">
    <property type="term" value="P:methylation"/>
    <property type="evidence" value="ECO:0007669"/>
    <property type="project" value="UniProtKB-KW"/>
</dbReference>
<keyword evidence="13" id="KW-0539">Nucleus</keyword>
<dbReference type="CDD" id="cd06445">
    <property type="entry name" value="ATase"/>
    <property type="match status" value="1"/>
</dbReference>
<evidence type="ECO:0000256" key="15">
    <source>
        <dbReference type="ARBA" id="ARBA00031621"/>
    </source>
</evidence>
<evidence type="ECO:0000256" key="17">
    <source>
        <dbReference type="SAM" id="MobiDB-lite"/>
    </source>
</evidence>
<evidence type="ECO:0000256" key="9">
    <source>
        <dbReference type="ARBA" id="ARBA00022679"/>
    </source>
</evidence>
<evidence type="ECO:0000256" key="12">
    <source>
        <dbReference type="ARBA" id="ARBA00023204"/>
    </source>
</evidence>
<evidence type="ECO:0000256" key="10">
    <source>
        <dbReference type="ARBA" id="ARBA00022763"/>
    </source>
</evidence>
<dbReference type="InterPro" id="IPR045135">
    <property type="entry name" value="Rpn7_N"/>
</dbReference>
<dbReference type="InterPro" id="IPR019585">
    <property type="entry name" value="Rpn7/CSN1"/>
</dbReference>
<dbReference type="AlphaFoldDB" id="A0AA43TUB5"/>
<dbReference type="PANTHER" id="PTHR14145">
    <property type="entry name" value="26S PROTESOME SUBUNIT 6"/>
    <property type="match status" value="1"/>
</dbReference>
<comment type="similarity">
    <text evidence="5">Belongs to the CSN1 family.</text>
</comment>
<protein>
    <recommendedName>
        <fullName evidence="6">Methylated-DNA--protein-cysteine methyltransferase</fullName>
    </recommendedName>
    <alternativeName>
        <fullName evidence="14">6-O-methylguanine-DNA methyltransferase</fullName>
    </alternativeName>
    <alternativeName>
        <fullName evidence="15">O-6-methylguanine-DNA-alkyltransferase</fullName>
    </alternativeName>
</protein>
<dbReference type="EMBL" id="JAPUFD010000007">
    <property type="protein sequence ID" value="MDI1488418.1"/>
    <property type="molecule type" value="Genomic_DNA"/>
</dbReference>
<keyword evidence="7" id="KW-0963">Cytoplasm</keyword>
<keyword evidence="8" id="KW-0489">Methyltransferase</keyword>
<organism evidence="19 20">
    <name type="scientific">Ramalina farinacea</name>
    <dbReference type="NCBI Taxonomy" id="258253"/>
    <lineage>
        <taxon>Eukaryota</taxon>
        <taxon>Fungi</taxon>
        <taxon>Dikarya</taxon>
        <taxon>Ascomycota</taxon>
        <taxon>Pezizomycotina</taxon>
        <taxon>Lecanoromycetes</taxon>
        <taxon>OSLEUM clade</taxon>
        <taxon>Lecanoromycetidae</taxon>
        <taxon>Lecanorales</taxon>
        <taxon>Lecanorineae</taxon>
        <taxon>Ramalinaceae</taxon>
        <taxon>Ramalina</taxon>
    </lineage>
</organism>
<dbReference type="InterPro" id="IPR036390">
    <property type="entry name" value="WH_DNA-bd_sf"/>
</dbReference>
<evidence type="ECO:0000256" key="3">
    <source>
        <dbReference type="ARBA" id="ARBA00004496"/>
    </source>
</evidence>
<evidence type="ECO:0000313" key="19">
    <source>
        <dbReference type="EMBL" id="MDI1488418.1"/>
    </source>
</evidence>
<name>A0AA43TUB5_9LECA</name>
<dbReference type="SMART" id="SM00088">
    <property type="entry name" value="PINT"/>
    <property type="match status" value="1"/>
</dbReference>
<dbReference type="SUPFAM" id="SSF46767">
    <property type="entry name" value="Methylated DNA-protein cysteine methyltransferase, C-terminal domain"/>
    <property type="match status" value="1"/>
</dbReference>
<evidence type="ECO:0000313" key="20">
    <source>
        <dbReference type="Proteomes" id="UP001161017"/>
    </source>
</evidence>
<dbReference type="InterPro" id="IPR014048">
    <property type="entry name" value="MethylDNA_cys_MeTrfase_DNA-bd"/>
</dbReference>
<dbReference type="GO" id="GO:0005737">
    <property type="term" value="C:cytoplasm"/>
    <property type="evidence" value="ECO:0007669"/>
    <property type="project" value="UniProtKB-SubCell"/>
</dbReference>
<dbReference type="SUPFAM" id="SSF46785">
    <property type="entry name" value="Winged helix' DNA-binding domain"/>
    <property type="match status" value="1"/>
</dbReference>
<comment type="catalytic activity">
    <reaction evidence="1">
        <text>a 4-O-methyl-thymidine in DNA + L-cysteinyl-[protein] = a thymidine in DNA + S-methyl-L-cysteinyl-[protein]</text>
        <dbReference type="Rhea" id="RHEA:53428"/>
        <dbReference type="Rhea" id="RHEA-COMP:10131"/>
        <dbReference type="Rhea" id="RHEA-COMP:10132"/>
        <dbReference type="Rhea" id="RHEA-COMP:13555"/>
        <dbReference type="Rhea" id="RHEA-COMP:13556"/>
        <dbReference type="ChEBI" id="CHEBI:29950"/>
        <dbReference type="ChEBI" id="CHEBI:82612"/>
        <dbReference type="ChEBI" id="CHEBI:137386"/>
        <dbReference type="ChEBI" id="CHEBI:137387"/>
        <dbReference type="EC" id="2.1.1.63"/>
    </reaction>
</comment>
<evidence type="ECO:0000256" key="1">
    <source>
        <dbReference type="ARBA" id="ARBA00001286"/>
    </source>
</evidence>
<feature type="domain" description="PCI" evidence="18">
    <location>
        <begin position="424"/>
        <end position="595"/>
    </location>
</feature>
<dbReference type="Pfam" id="PF10602">
    <property type="entry name" value="RPN7"/>
    <property type="match status" value="1"/>
</dbReference>
<dbReference type="PROSITE" id="PS00374">
    <property type="entry name" value="MGMT"/>
    <property type="match status" value="1"/>
</dbReference>
<dbReference type="Gene3D" id="1.25.40.570">
    <property type="match status" value="1"/>
</dbReference>
<evidence type="ECO:0000256" key="5">
    <source>
        <dbReference type="ARBA" id="ARBA00008793"/>
    </source>
</evidence>
<evidence type="ECO:0000259" key="18">
    <source>
        <dbReference type="PROSITE" id="PS50250"/>
    </source>
</evidence>
<comment type="caution">
    <text evidence="19">The sequence shown here is derived from an EMBL/GenBank/DDBJ whole genome shotgun (WGS) entry which is preliminary data.</text>
</comment>